<evidence type="ECO:0000313" key="1">
    <source>
        <dbReference type="EMBL" id="STV71182.1"/>
    </source>
</evidence>
<reference evidence="1 2" key="1">
    <citation type="submission" date="2018-06" db="EMBL/GenBank/DDBJ databases">
        <authorList>
            <consortium name="Pathogen Informatics"/>
            <person name="Doyle S."/>
        </authorList>
    </citation>
    <scope>NUCLEOTIDE SEQUENCE [LARGE SCALE GENOMIC DNA]</scope>
    <source>
        <strain evidence="1 2">NCTC11685</strain>
    </source>
</reference>
<gene>
    <name evidence="1" type="ORF">NCTC11685_00114</name>
</gene>
<dbReference type="Proteomes" id="UP000254863">
    <property type="component" value="Unassembled WGS sequence"/>
</dbReference>
<name>A0A7H4MYQ1_9ENTR</name>
<dbReference type="EMBL" id="UGMS01000001">
    <property type="protein sequence ID" value="STV71182.1"/>
    <property type="molecule type" value="Genomic_DNA"/>
</dbReference>
<proteinExistence type="predicted"/>
<comment type="caution">
    <text evidence="1">The sequence shown here is derived from an EMBL/GenBank/DDBJ whole genome shotgun (WGS) entry which is preliminary data.</text>
</comment>
<dbReference type="AlphaFoldDB" id="A0A7H4MYQ1"/>
<evidence type="ECO:0000313" key="2">
    <source>
        <dbReference type="Proteomes" id="UP000254863"/>
    </source>
</evidence>
<organism evidence="1 2">
    <name type="scientific">Klebsiella michiganensis</name>
    <dbReference type="NCBI Taxonomy" id="1134687"/>
    <lineage>
        <taxon>Bacteria</taxon>
        <taxon>Pseudomonadati</taxon>
        <taxon>Pseudomonadota</taxon>
        <taxon>Gammaproteobacteria</taxon>
        <taxon>Enterobacterales</taxon>
        <taxon>Enterobacteriaceae</taxon>
        <taxon>Klebsiella/Raoultella group</taxon>
        <taxon>Klebsiella</taxon>
    </lineage>
</organism>
<protein>
    <submittedName>
        <fullName evidence="1">Uncharacterized protein</fullName>
    </submittedName>
</protein>
<accession>A0A7H4MYQ1</accession>
<sequence length="92" mass="9928">MGFLMLNCQARARAVNVLAVAMKTTGDQAAGYIADLAANFTEDVERMGRVRFAESFASKTAWLVRNTGQDMAKIQALLAGAKGVGSGLWRWC</sequence>